<dbReference type="AlphaFoldDB" id="A2ZTC6"/>
<evidence type="ECO:0000256" key="1">
    <source>
        <dbReference type="SAM" id="MobiDB-lite"/>
    </source>
</evidence>
<feature type="compositionally biased region" description="Basic and acidic residues" evidence="1">
    <location>
        <begin position="126"/>
        <end position="136"/>
    </location>
</feature>
<protein>
    <submittedName>
        <fullName evidence="2">Uncharacterized protein</fullName>
    </submittedName>
</protein>
<reference evidence="2" key="1">
    <citation type="journal article" date="2005" name="PLoS Biol.">
        <title>The genomes of Oryza sativa: a history of duplications.</title>
        <authorList>
            <person name="Yu J."/>
            <person name="Wang J."/>
            <person name="Lin W."/>
            <person name="Li S."/>
            <person name="Li H."/>
            <person name="Zhou J."/>
            <person name="Ni P."/>
            <person name="Dong W."/>
            <person name="Hu S."/>
            <person name="Zeng C."/>
            <person name="Zhang J."/>
            <person name="Zhang Y."/>
            <person name="Li R."/>
            <person name="Xu Z."/>
            <person name="Li S."/>
            <person name="Li X."/>
            <person name="Zheng H."/>
            <person name="Cong L."/>
            <person name="Lin L."/>
            <person name="Yin J."/>
            <person name="Geng J."/>
            <person name="Li G."/>
            <person name="Shi J."/>
            <person name="Liu J."/>
            <person name="Lv H."/>
            <person name="Li J."/>
            <person name="Wang J."/>
            <person name="Deng Y."/>
            <person name="Ran L."/>
            <person name="Shi X."/>
            <person name="Wang X."/>
            <person name="Wu Q."/>
            <person name="Li C."/>
            <person name="Ren X."/>
            <person name="Wang J."/>
            <person name="Wang X."/>
            <person name="Li D."/>
            <person name="Liu D."/>
            <person name="Zhang X."/>
            <person name="Ji Z."/>
            <person name="Zhao W."/>
            <person name="Sun Y."/>
            <person name="Zhang Z."/>
            <person name="Bao J."/>
            <person name="Han Y."/>
            <person name="Dong L."/>
            <person name="Ji J."/>
            <person name="Chen P."/>
            <person name="Wu S."/>
            <person name="Liu J."/>
            <person name="Xiao Y."/>
            <person name="Bu D."/>
            <person name="Tan J."/>
            <person name="Yang L."/>
            <person name="Ye C."/>
            <person name="Zhang J."/>
            <person name="Xu J."/>
            <person name="Zhou Y."/>
            <person name="Yu Y."/>
            <person name="Zhang B."/>
            <person name="Zhuang S."/>
            <person name="Wei H."/>
            <person name="Liu B."/>
            <person name="Lei M."/>
            <person name="Yu H."/>
            <person name="Li Y."/>
            <person name="Xu H."/>
            <person name="Wei S."/>
            <person name="He X."/>
            <person name="Fang L."/>
            <person name="Zhang Z."/>
            <person name="Zhang Y."/>
            <person name="Huang X."/>
            <person name="Su Z."/>
            <person name="Tong W."/>
            <person name="Li J."/>
            <person name="Tong Z."/>
            <person name="Li S."/>
            <person name="Ye J."/>
            <person name="Wang L."/>
            <person name="Fang L."/>
            <person name="Lei T."/>
            <person name="Chen C."/>
            <person name="Chen H."/>
            <person name="Xu Z."/>
            <person name="Li H."/>
            <person name="Huang H."/>
            <person name="Zhang F."/>
            <person name="Xu H."/>
            <person name="Li N."/>
            <person name="Zhao C."/>
            <person name="Li S."/>
            <person name="Dong L."/>
            <person name="Huang Y."/>
            <person name="Li L."/>
            <person name="Xi Y."/>
            <person name="Qi Q."/>
            <person name="Li W."/>
            <person name="Zhang B."/>
            <person name="Hu W."/>
            <person name="Zhang Y."/>
            <person name="Tian X."/>
            <person name="Jiao Y."/>
            <person name="Liang X."/>
            <person name="Jin J."/>
            <person name="Gao L."/>
            <person name="Zheng W."/>
            <person name="Hao B."/>
            <person name="Liu S."/>
            <person name="Wang W."/>
            <person name="Yuan L."/>
            <person name="Cao M."/>
            <person name="McDermott J."/>
            <person name="Samudrala R."/>
            <person name="Wang J."/>
            <person name="Wong G.K."/>
            <person name="Yang H."/>
        </authorList>
    </citation>
    <scope>NUCLEOTIDE SEQUENCE [LARGE SCALE GENOMIC DNA]</scope>
</reference>
<sequence>MGIPKYFIAQNGGLGSARRRWIKSTASESSGGVRADPDGTGRSWAGLSAADSDDSDECEAVTGGSRTALSGGGSRRPAGKSRRQSVDLRRGSTFVLGGGGAWCGGSRRRYAGESRRQQVGLWQQRADPDHQWADLR</sequence>
<name>A2ZTC6_ORYSJ</name>
<reference evidence="2" key="2">
    <citation type="submission" date="2008-12" db="EMBL/GenBank/DDBJ databases">
        <title>Improved gene annotation of the rice (Oryza sativa) genomes.</title>
        <authorList>
            <person name="Wang J."/>
            <person name="Li R."/>
            <person name="Fan W."/>
            <person name="Huang Q."/>
            <person name="Zhang J."/>
            <person name="Zhou Y."/>
            <person name="Hu Y."/>
            <person name="Zi S."/>
            <person name="Li J."/>
            <person name="Ni P."/>
            <person name="Zheng H."/>
            <person name="Zhang Y."/>
            <person name="Zhao M."/>
            <person name="Hao Q."/>
            <person name="McDermott J."/>
            <person name="Samudrala R."/>
            <person name="Kristiansen K."/>
            <person name="Wong G.K.-S."/>
        </authorList>
    </citation>
    <scope>NUCLEOTIDE SEQUENCE</scope>
</reference>
<dbReference type="EMBL" id="CM000138">
    <property type="protein sequence ID" value="EAZ11973.1"/>
    <property type="molecule type" value="Genomic_DNA"/>
</dbReference>
<organism evidence="2">
    <name type="scientific">Oryza sativa subsp. japonica</name>
    <name type="common">Rice</name>
    <dbReference type="NCBI Taxonomy" id="39947"/>
    <lineage>
        <taxon>Eukaryota</taxon>
        <taxon>Viridiplantae</taxon>
        <taxon>Streptophyta</taxon>
        <taxon>Embryophyta</taxon>
        <taxon>Tracheophyta</taxon>
        <taxon>Spermatophyta</taxon>
        <taxon>Magnoliopsida</taxon>
        <taxon>Liliopsida</taxon>
        <taxon>Poales</taxon>
        <taxon>Poaceae</taxon>
        <taxon>BOP clade</taxon>
        <taxon>Oryzoideae</taxon>
        <taxon>Oryzeae</taxon>
        <taxon>Oryzinae</taxon>
        <taxon>Oryza</taxon>
        <taxon>Oryza sativa</taxon>
    </lineage>
</organism>
<feature type="region of interest" description="Disordered" evidence="1">
    <location>
        <begin position="117"/>
        <end position="136"/>
    </location>
</feature>
<gene>
    <name evidence="2" type="ORF">OsJ_01852</name>
</gene>
<dbReference type="Proteomes" id="UP000007752">
    <property type="component" value="Chromosome 1"/>
</dbReference>
<proteinExistence type="predicted"/>
<evidence type="ECO:0000313" key="2">
    <source>
        <dbReference type="EMBL" id="EAZ11973.1"/>
    </source>
</evidence>
<feature type="region of interest" description="Disordered" evidence="1">
    <location>
        <begin position="25"/>
        <end position="92"/>
    </location>
</feature>
<accession>A2ZTC6</accession>